<evidence type="ECO:0000313" key="1">
    <source>
        <dbReference type="EMBL" id="VAW74936.1"/>
    </source>
</evidence>
<sequence>MLESGFNEFTMTCVNEFVSDSLRPVLEFSIQLLAYTLIGEWLIRCKFLLEFCRSSGLILLAENGFKKPSKESVTANYL</sequence>
<reference evidence="1" key="1">
    <citation type="submission" date="2018-06" db="EMBL/GenBank/DDBJ databases">
        <authorList>
            <person name="Zhirakovskaya E."/>
        </authorList>
    </citation>
    <scope>NUCLEOTIDE SEQUENCE</scope>
</reference>
<dbReference type="AlphaFoldDB" id="A0A3B0Z2K0"/>
<organism evidence="1">
    <name type="scientific">hydrothermal vent metagenome</name>
    <dbReference type="NCBI Taxonomy" id="652676"/>
    <lineage>
        <taxon>unclassified sequences</taxon>
        <taxon>metagenomes</taxon>
        <taxon>ecological metagenomes</taxon>
    </lineage>
</organism>
<protein>
    <submittedName>
        <fullName evidence="1">Uncharacterized protein</fullName>
    </submittedName>
</protein>
<proteinExistence type="predicted"/>
<accession>A0A3B0Z2K0</accession>
<name>A0A3B0Z2K0_9ZZZZ</name>
<gene>
    <name evidence="1" type="ORF">MNBD_GAMMA12-2466</name>
</gene>
<dbReference type="EMBL" id="UOFL01000072">
    <property type="protein sequence ID" value="VAW74936.1"/>
    <property type="molecule type" value="Genomic_DNA"/>
</dbReference>